<dbReference type="EMBL" id="JAMOIL010000002">
    <property type="protein sequence ID" value="MCM0619256.1"/>
    <property type="molecule type" value="Genomic_DNA"/>
</dbReference>
<dbReference type="InterPro" id="IPR050109">
    <property type="entry name" value="HTH-type_TetR-like_transc_reg"/>
</dbReference>
<reference evidence="6" key="1">
    <citation type="submission" date="2022-05" db="EMBL/GenBank/DDBJ databases">
        <authorList>
            <person name="Tuo L."/>
        </authorList>
    </citation>
    <scope>NUCLEOTIDE SEQUENCE</scope>
    <source>
        <strain evidence="6">BSK12Z-4</strain>
    </source>
</reference>
<accession>A0A9X2D4M5</accession>
<proteinExistence type="predicted"/>
<evidence type="ECO:0000259" key="5">
    <source>
        <dbReference type="PROSITE" id="PS50977"/>
    </source>
</evidence>
<keyword evidence="3" id="KW-0804">Transcription</keyword>
<feature type="DNA-binding region" description="H-T-H motif" evidence="4">
    <location>
        <begin position="32"/>
        <end position="51"/>
    </location>
</feature>
<gene>
    <name evidence="6" type="ORF">M8330_02960</name>
</gene>
<comment type="caution">
    <text evidence="6">The sequence shown here is derived from an EMBL/GenBank/DDBJ whole genome shotgun (WGS) entry which is preliminary data.</text>
</comment>
<dbReference type="RefSeq" id="WP_250826123.1">
    <property type="nucleotide sequence ID" value="NZ_JAMOIL010000002.1"/>
</dbReference>
<sequence>MGLREENAARTRRTILDVALGLFLDHGYESTTMEEIAAAAGVGSSTLYRYFASKDLLLVEPLQVVGRLADALLRRPEQEPIEVALGEMLLDVLAAPREHSLVTRAQAVVLATPSVRGRVLELVADERRDLEQAVLARMGRERGDLQALMTARTAGLVLEYYSELSEQMQADGVWTPEVEVRREDIAVHLRETLARLTTAPPLLPRLP</sequence>
<dbReference type="PRINTS" id="PR00455">
    <property type="entry name" value="HTHTETR"/>
</dbReference>
<keyword evidence="1" id="KW-0805">Transcription regulation</keyword>
<keyword evidence="2 4" id="KW-0238">DNA-binding</keyword>
<organism evidence="6 7">
    <name type="scientific">Nocardioides bruguierae</name>
    <dbReference type="NCBI Taxonomy" id="2945102"/>
    <lineage>
        <taxon>Bacteria</taxon>
        <taxon>Bacillati</taxon>
        <taxon>Actinomycetota</taxon>
        <taxon>Actinomycetes</taxon>
        <taxon>Propionibacteriales</taxon>
        <taxon>Nocardioidaceae</taxon>
        <taxon>Nocardioides</taxon>
    </lineage>
</organism>
<dbReference type="GO" id="GO:0000976">
    <property type="term" value="F:transcription cis-regulatory region binding"/>
    <property type="evidence" value="ECO:0007669"/>
    <property type="project" value="TreeGrafter"/>
</dbReference>
<evidence type="ECO:0000256" key="1">
    <source>
        <dbReference type="ARBA" id="ARBA00023015"/>
    </source>
</evidence>
<evidence type="ECO:0000313" key="7">
    <source>
        <dbReference type="Proteomes" id="UP001139485"/>
    </source>
</evidence>
<evidence type="ECO:0000256" key="2">
    <source>
        <dbReference type="ARBA" id="ARBA00023125"/>
    </source>
</evidence>
<dbReference type="GO" id="GO:0003700">
    <property type="term" value="F:DNA-binding transcription factor activity"/>
    <property type="evidence" value="ECO:0007669"/>
    <property type="project" value="TreeGrafter"/>
</dbReference>
<name>A0A9X2D4M5_9ACTN</name>
<dbReference type="PANTHER" id="PTHR30055:SF238">
    <property type="entry name" value="MYCOFACTOCIN BIOSYNTHESIS TRANSCRIPTIONAL REGULATOR MFTR-RELATED"/>
    <property type="match status" value="1"/>
</dbReference>
<dbReference type="Proteomes" id="UP001139485">
    <property type="component" value="Unassembled WGS sequence"/>
</dbReference>
<dbReference type="AlphaFoldDB" id="A0A9X2D4M5"/>
<protein>
    <submittedName>
        <fullName evidence="6">TetR/AcrR family transcriptional regulator</fullName>
    </submittedName>
</protein>
<dbReference type="PANTHER" id="PTHR30055">
    <property type="entry name" value="HTH-TYPE TRANSCRIPTIONAL REGULATOR RUTR"/>
    <property type="match status" value="1"/>
</dbReference>
<dbReference type="InterPro" id="IPR009057">
    <property type="entry name" value="Homeodomain-like_sf"/>
</dbReference>
<dbReference type="Gene3D" id="1.10.357.10">
    <property type="entry name" value="Tetracycline Repressor, domain 2"/>
    <property type="match status" value="1"/>
</dbReference>
<evidence type="ECO:0000256" key="4">
    <source>
        <dbReference type="PROSITE-ProRule" id="PRU00335"/>
    </source>
</evidence>
<evidence type="ECO:0000313" key="6">
    <source>
        <dbReference type="EMBL" id="MCM0619256.1"/>
    </source>
</evidence>
<feature type="domain" description="HTH tetR-type" evidence="5">
    <location>
        <begin position="9"/>
        <end position="69"/>
    </location>
</feature>
<keyword evidence="7" id="KW-1185">Reference proteome</keyword>
<evidence type="ECO:0000256" key="3">
    <source>
        <dbReference type="ARBA" id="ARBA00023163"/>
    </source>
</evidence>
<dbReference type="Pfam" id="PF00440">
    <property type="entry name" value="TetR_N"/>
    <property type="match status" value="1"/>
</dbReference>
<dbReference type="PROSITE" id="PS50977">
    <property type="entry name" value="HTH_TETR_2"/>
    <property type="match status" value="1"/>
</dbReference>
<dbReference type="SUPFAM" id="SSF46689">
    <property type="entry name" value="Homeodomain-like"/>
    <property type="match status" value="1"/>
</dbReference>
<dbReference type="InterPro" id="IPR001647">
    <property type="entry name" value="HTH_TetR"/>
</dbReference>